<accession>A0ABS8BRA7</accession>
<dbReference type="NCBIfam" id="NF005762">
    <property type="entry name" value="PRK07589.1"/>
    <property type="match status" value="1"/>
</dbReference>
<dbReference type="PANTHER" id="PTHR13812">
    <property type="entry name" value="KETIMINE REDUCTASE MU-CRYSTALLIN"/>
    <property type="match status" value="1"/>
</dbReference>
<evidence type="ECO:0000313" key="2">
    <source>
        <dbReference type="Proteomes" id="UP001138961"/>
    </source>
</evidence>
<dbReference type="PANTHER" id="PTHR13812:SF19">
    <property type="entry name" value="KETIMINE REDUCTASE MU-CRYSTALLIN"/>
    <property type="match status" value="1"/>
</dbReference>
<gene>
    <name evidence="1" type="ORF">LGQ03_02375</name>
</gene>
<proteinExistence type="predicted"/>
<keyword evidence="2" id="KW-1185">Reference proteome</keyword>
<comment type="caution">
    <text evidence="1">The sequence shown here is derived from an EMBL/GenBank/DDBJ whole genome shotgun (WGS) entry which is preliminary data.</text>
</comment>
<dbReference type="Pfam" id="PF02423">
    <property type="entry name" value="OCD_Mu_crystall"/>
    <property type="match status" value="1"/>
</dbReference>
<dbReference type="Proteomes" id="UP001138961">
    <property type="component" value="Unassembled WGS sequence"/>
</dbReference>
<dbReference type="Gene3D" id="3.40.50.720">
    <property type="entry name" value="NAD(P)-binding Rossmann-like Domain"/>
    <property type="match status" value="1"/>
</dbReference>
<dbReference type="InterPro" id="IPR023401">
    <property type="entry name" value="ODC_N"/>
</dbReference>
<dbReference type="InterPro" id="IPR003462">
    <property type="entry name" value="ODC_Mu_crystall"/>
</dbReference>
<name>A0ABS8BRA7_9RHOB</name>
<reference evidence="1" key="1">
    <citation type="submission" date="2021-10" db="EMBL/GenBank/DDBJ databases">
        <title>Loktanella gaetbuli sp. nov., isolated from a tidal flat.</title>
        <authorList>
            <person name="Park S."/>
            <person name="Yoon J.-H."/>
        </authorList>
    </citation>
    <scope>NUCLEOTIDE SEQUENCE</scope>
    <source>
        <strain evidence="1">TSTF-M6</strain>
    </source>
</reference>
<dbReference type="SUPFAM" id="SSF51735">
    <property type="entry name" value="NAD(P)-binding Rossmann-fold domains"/>
    <property type="match status" value="1"/>
</dbReference>
<sequence>MTPPSKLAMVPFVSVANMMRLVHHVGLPVFLAELTQAVTDDFKRWPAFDKTPRVPAHSPGGVIELMPTADDTLYGFKYVNGHPKNMAEGLQTVTAFGLLADMASGYPLLLSEMTLLTALRTAATSAMATRALARPDARTMAMIGNGAQSEFQIIALQAVCGITDVRLFDVDPAATAKVMANLRDTGLNLTACTSAQDAVLGADVITTATADKRNQQVLTDNMVGAGVHINAIGGDCPGKTELHRDIVARADMFVEFPDQTRIEGELQQMPLDHPYTELWQVLTGQAPGRSRPDQITLFDGVGFAIEDFSALRYVYDRASGTDYVENLDFIADPDDPRDLFGMLARAA</sequence>
<organism evidence="1 2">
    <name type="scientific">Loktanella gaetbuli</name>
    <dbReference type="NCBI Taxonomy" id="2881335"/>
    <lineage>
        <taxon>Bacteria</taxon>
        <taxon>Pseudomonadati</taxon>
        <taxon>Pseudomonadota</taxon>
        <taxon>Alphaproteobacteria</taxon>
        <taxon>Rhodobacterales</taxon>
        <taxon>Roseobacteraceae</taxon>
        <taxon>Loktanella</taxon>
    </lineage>
</organism>
<evidence type="ECO:0000313" key="1">
    <source>
        <dbReference type="EMBL" id="MCB5198076.1"/>
    </source>
</evidence>
<dbReference type="EMBL" id="JAJATZ010000001">
    <property type="protein sequence ID" value="MCB5198076.1"/>
    <property type="molecule type" value="Genomic_DNA"/>
</dbReference>
<dbReference type="InterPro" id="IPR036291">
    <property type="entry name" value="NAD(P)-bd_dom_sf"/>
</dbReference>
<dbReference type="Gene3D" id="3.30.1780.10">
    <property type="entry name" value="ornithine cyclodeaminase, domain 1"/>
    <property type="match status" value="1"/>
</dbReference>
<dbReference type="RefSeq" id="WP_226747084.1">
    <property type="nucleotide sequence ID" value="NZ_JAJATZ010000001.1"/>
</dbReference>
<protein>
    <submittedName>
        <fullName evidence="1">Ornithine cyclodeaminase</fullName>
    </submittedName>
</protein>